<dbReference type="Proteomes" id="UP001151760">
    <property type="component" value="Unassembled WGS sequence"/>
</dbReference>
<evidence type="ECO:0008006" key="3">
    <source>
        <dbReference type="Google" id="ProtNLM"/>
    </source>
</evidence>
<evidence type="ECO:0000313" key="2">
    <source>
        <dbReference type="Proteomes" id="UP001151760"/>
    </source>
</evidence>
<keyword evidence="2" id="KW-1185">Reference proteome</keyword>
<evidence type="ECO:0000313" key="1">
    <source>
        <dbReference type="EMBL" id="GJT30325.1"/>
    </source>
</evidence>
<dbReference type="EMBL" id="BQNB010014615">
    <property type="protein sequence ID" value="GJT30325.1"/>
    <property type="molecule type" value="Genomic_DNA"/>
</dbReference>
<organism evidence="1 2">
    <name type="scientific">Tanacetum coccineum</name>
    <dbReference type="NCBI Taxonomy" id="301880"/>
    <lineage>
        <taxon>Eukaryota</taxon>
        <taxon>Viridiplantae</taxon>
        <taxon>Streptophyta</taxon>
        <taxon>Embryophyta</taxon>
        <taxon>Tracheophyta</taxon>
        <taxon>Spermatophyta</taxon>
        <taxon>Magnoliopsida</taxon>
        <taxon>eudicotyledons</taxon>
        <taxon>Gunneridae</taxon>
        <taxon>Pentapetalae</taxon>
        <taxon>asterids</taxon>
        <taxon>campanulids</taxon>
        <taxon>Asterales</taxon>
        <taxon>Asteraceae</taxon>
        <taxon>Asteroideae</taxon>
        <taxon>Anthemideae</taxon>
        <taxon>Anthemidinae</taxon>
        <taxon>Tanacetum</taxon>
    </lineage>
</organism>
<sequence length="287" mass="33254">MVDPSSCQICSGPHDIQYCMENPEQAFVDYASSRDNEVGGRQFATNLGLRNFKEATNAWKNKPRFYWEQTQSFISPQKGSFFTYSSCDQVKLERTLRDSMAHVNAASTNQIEKEELQNKGIKSPSKLLSPKYYVVILHKEDGVREEENVNPNITKYNNHEITAKAEEKVEEESEDEFEEEIEEENKEEYKDVEYFDTFHNLEELRYHIWLLKYPKPSWVNAKIRTENTTSIIDHDLGAVVFGKPFVEKTRLIFDKKEGTVTVSTDRIPPFIIGGNEDDNEKPTTRTA</sequence>
<name>A0ABQ5CUI6_9ASTR</name>
<accession>A0ABQ5CUI6</accession>
<gene>
    <name evidence="1" type="ORF">Tco_0910600</name>
</gene>
<protein>
    <recommendedName>
        <fullName evidence="3">MAK10-like protein</fullName>
    </recommendedName>
</protein>
<comment type="caution">
    <text evidence="1">The sequence shown here is derived from an EMBL/GenBank/DDBJ whole genome shotgun (WGS) entry which is preliminary data.</text>
</comment>
<proteinExistence type="predicted"/>
<reference evidence="1" key="1">
    <citation type="journal article" date="2022" name="Int. J. Mol. Sci.">
        <title>Draft Genome of Tanacetum Coccineum: Genomic Comparison of Closely Related Tanacetum-Family Plants.</title>
        <authorList>
            <person name="Yamashiro T."/>
            <person name="Shiraishi A."/>
            <person name="Nakayama K."/>
            <person name="Satake H."/>
        </authorList>
    </citation>
    <scope>NUCLEOTIDE SEQUENCE</scope>
</reference>
<reference evidence="1" key="2">
    <citation type="submission" date="2022-01" db="EMBL/GenBank/DDBJ databases">
        <authorList>
            <person name="Yamashiro T."/>
            <person name="Shiraishi A."/>
            <person name="Satake H."/>
            <person name="Nakayama K."/>
        </authorList>
    </citation>
    <scope>NUCLEOTIDE SEQUENCE</scope>
</reference>